<evidence type="ECO:0000313" key="3">
    <source>
        <dbReference type="Proteomes" id="UP001392437"/>
    </source>
</evidence>
<feature type="region of interest" description="Disordered" evidence="1">
    <location>
        <begin position="874"/>
        <end position="912"/>
    </location>
</feature>
<feature type="compositionally biased region" description="Basic residues" evidence="1">
    <location>
        <begin position="239"/>
        <end position="250"/>
    </location>
</feature>
<comment type="caution">
    <text evidence="2">The sequence shown here is derived from an EMBL/GenBank/DDBJ whole genome shotgun (WGS) entry which is preliminary data.</text>
</comment>
<dbReference type="EMBL" id="JAQQWP010000011">
    <property type="protein sequence ID" value="KAK8095540.1"/>
    <property type="molecule type" value="Genomic_DNA"/>
</dbReference>
<feature type="compositionally biased region" description="Polar residues" evidence="1">
    <location>
        <begin position="87"/>
        <end position="96"/>
    </location>
</feature>
<feature type="region of interest" description="Disordered" evidence="1">
    <location>
        <begin position="413"/>
        <end position="467"/>
    </location>
</feature>
<feature type="region of interest" description="Disordered" evidence="1">
    <location>
        <begin position="544"/>
        <end position="564"/>
    </location>
</feature>
<feature type="region of interest" description="Disordered" evidence="1">
    <location>
        <begin position="820"/>
        <end position="858"/>
    </location>
</feature>
<feature type="compositionally biased region" description="Basic residues" evidence="1">
    <location>
        <begin position="205"/>
        <end position="214"/>
    </location>
</feature>
<evidence type="ECO:0000313" key="2">
    <source>
        <dbReference type="EMBL" id="KAK8095540.1"/>
    </source>
</evidence>
<feature type="compositionally biased region" description="Basic and acidic residues" evidence="1">
    <location>
        <begin position="887"/>
        <end position="896"/>
    </location>
</feature>
<feature type="compositionally biased region" description="Basic residues" evidence="1">
    <location>
        <begin position="10"/>
        <end position="19"/>
    </location>
</feature>
<proteinExistence type="predicted"/>
<keyword evidence="3" id="KW-1185">Reference proteome</keyword>
<feature type="compositionally biased region" description="Low complexity" evidence="1">
    <location>
        <begin position="445"/>
        <end position="460"/>
    </location>
</feature>
<feature type="compositionally biased region" description="Polar residues" evidence="1">
    <location>
        <begin position="145"/>
        <end position="157"/>
    </location>
</feature>
<feature type="region of interest" description="Disordered" evidence="1">
    <location>
        <begin position="501"/>
        <end position="521"/>
    </location>
</feature>
<feature type="region of interest" description="Disordered" evidence="1">
    <location>
        <begin position="717"/>
        <end position="737"/>
    </location>
</feature>
<sequence>MDPNLSPRPAARKKFHQHRKGYEDADKDVAQKPRHGHQNKHRRHEKKAAALDLGNLSRASGQRTGDDMVQTWLAQSTFATQNYPTVTVSENHQVGPSHTHRYYDLHGQRHSRSLPRDARRPTLTRPQVPPQTYEHPPNSRKRALSDSSILSGGSNPRLSPKHRHNASRHESALHGLDPAELSGKLEVSVEGSGPDEPASPMQSYRPKKPRHKTRVDKYEHKKDRHRSRKSAEDEPPPKSSRRRKENKKKAMATSKNVMSNWVSKAVLNDRITPIRPGIFKNGREANTKPVDDLVFSDMHFLQDQKCSTKPKPLSERRLRELEKQQREMKEVSSFFLPAEAVGETLDAVAGDKRGREQEAPRKLLERSVVEPRQYTASKSSESEPRHSQDSFLAEQVLPQHRDLDLSRHDVEGARRYQDHHNRPISSRSSRPTTYFSWSTSPPRSPLQSSGSVSQDSSGLQTRQTTTPETIRRALVDSGIFRGTGIAAYDQELMSSSSKAISDEDQCGSEGHGGEGMPPEKDTERHKVMRRLEILLPPAWRVDHSQTDQIHPPRPQQTDVDSISARGLVEKRQKLSSKDRGLRENIANFADIGVLDKQRNAHSLSHIGGYANNQAACLVGSDNDDGISITSKDLMPPPPLPNSISQPRMSGAMQNASSNGPNPRYYPTSKELSAAARVVAQHDTTNRNIESRPLNLVGNESSTEGSSHHGIASLEFTSWVTPSPKPPTPSLTTNMAKPDVSSTSSYNIGYTANKEPFQAVTQAKEARPQESIADFIARIEREAEILPPTPMSRNYKACEVVSPLIDSRFVNRDEEIDTAEFGDVFDGDVGSLSKPPLHENQPPRLPSNRAPSGNYNAKPITRGLEEKMGLADHECPRSEYISPGSIEDVAHPPEGHDQGAPGDNKAHGLSTFWGPNNFIQF</sequence>
<protein>
    <submittedName>
        <fullName evidence="2">Uncharacterized protein</fullName>
    </submittedName>
</protein>
<organism evidence="2 3">
    <name type="scientific">Apiospora kogelbergensis</name>
    <dbReference type="NCBI Taxonomy" id="1337665"/>
    <lineage>
        <taxon>Eukaryota</taxon>
        <taxon>Fungi</taxon>
        <taxon>Dikarya</taxon>
        <taxon>Ascomycota</taxon>
        <taxon>Pezizomycotina</taxon>
        <taxon>Sordariomycetes</taxon>
        <taxon>Xylariomycetidae</taxon>
        <taxon>Amphisphaeriales</taxon>
        <taxon>Apiosporaceae</taxon>
        <taxon>Apiospora</taxon>
    </lineage>
</organism>
<feature type="region of interest" description="Disordered" evidence="1">
    <location>
        <begin position="87"/>
        <end position="253"/>
    </location>
</feature>
<gene>
    <name evidence="2" type="ORF">PG999_013562</name>
</gene>
<reference evidence="2 3" key="1">
    <citation type="submission" date="2023-01" db="EMBL/GenBank/DDBJ databases">
        <title>Analysis of 21 Apiospora genomes using comparative genomics revels a genus with tremendous synthesis potential of carbohydrate active enzymes and secondary metabolites.</title>
        <authorList>
            <person name="Sorensen T."/>
        </authorList>
    </citation>
    <scope>NUCLEOTIDE SEQUENCE [LARGE SCALE GENOMIC DNA]</scope>
    <source>
        <strain evidence="2 3">CBS 117206</strain>
    </source>
</reference>
<feature type="compositionally biased region" description="Basic and acidic residues" evidence="1">
    <location>
        <begin position="20"/>
        <end position="31"/>
    </location>
</feature>
<evidence type="ECO:0000256" key="1">
    <source>
        <dbReference type="SAM" id="MobiDB-lite"/>
    </source>
</evidence>
<feature type="region of interest" description="Disordered" evidence="1">
    <location>
        <begin position="1"/>
        <end position="68"/>
    </location>
</feature>
<dbReference type="AlphaFoldDB" id="A0AAW0QER0"/>
<feature type="compositionally biased region" description="Basic residues" evidence="1">
    <location>
        <begin position="32"/>
        <end position="46"/>
    </location>
</feature>
<name>A0AAW0QER0_9PEZI</name>
<accession>A0AAW0QER0</accession>
<feature type="compositionally biased region" description="Basic and acidic residues" evidence="1">
    <location>
        <begin position="349"/>
        <end position="369"/>
    </location>
</feature>
<feature type="compositionally biased region" description="Polar residues" evidence="1">
    <location>
        <begin position="431"/>
        <end position="441"/>
    </location>
</feature>
<dbReference type="Proteomes" id="UP001392437">
    <property type="component" value="Unassembled WGS sequence"/>
</dbReference>
<feature type="region of interest" description="Disordered" evidence="1">
    <location>
        <begin position="349"/>
        <end position="389"/>
    </location>
</feature>